<proteinExistence type="predicted"/>
<dbReference type="PANTHER" id="PTHR33710:SF65">
    <property type="entry name" value="ENDONUCLEASE_EXONUCLEASE_PHOSPHATASE"/>
    <property type="match status" value="1"/>
</dbReference>
<gene>
    <name evidence="1" type="ORF">H5410_052087</name>
</gene>
<dbReference type="PANTHER" id="PTHR33710">
    <property type="entry name" value="BNAC02G09200D PROTEIN"/>
    <property type="match status" value="1"/>
</dbReference>
<evidence type="ECO:0008006" key="3">
    <source>
        <dbReference type="Google" id="ProtNLM"/>
    </source>
</evidence>
<dbReference type="Gene3D" id="3.60.10.10">
    <property type="entry name" value="Endonuclease/exonuclease/phosphatase"/>
    <property type="match status" value="1"/>
</dbReference>
<sequence>MKITKNWIWHHNYVEDPGGRIWILWNPKIVEFQLRGTRRQVIHGTVKVKGSDMIFDLIMVYGLCTCLDRREMWYELTQYNMRCRQPWLVMGDFNSILHIEDRVVGSQVQEAELRDFKQCLLDTGLTELKNVGRNYTWTNEHTYSCIDKALVNAMWVQSWTHLECSILDPRFSDHNPMCVTIEAGENTGPKPFRFFSYLADHPEFMQAVENNWKSQIQASTMNEDSIKGVIGTNKWRNIEESSTKQKAKVFRLKEGDSNTTYFHACMKNIQAQNHITKLTDANGTVIQDAKGIHEEILSFYRGLLGTATKQLTLVQPHIMELGPVLNREQQLALIAKVTTEDKTWPIMGKEITQAVLQFFDTGVILMKNLKWIRDFKYHPKCSKVNIVQLGFADDHLLFSRCDAKSVQVLFDTF</sequence>
<protein>
    <recommendedName>
        <fullName evidence="3">Exo_endo_phos domain-containing protein</fullName>
    </recommendedName>
</protein>
<dbReference type="SUPFAM" id="SSF56219">
    <property type="entry name" value="DNase I-like"/>
    <property type="match status" value="1"/>
</dbReference>
<evidence type="ECO:0000313" key="2">
    <source>
        <dbReference type="Proteomes" id="UP000824120"/>
    </source>
</evidence>
<dbReference type="Proteomes" id="UP000824120">
    <property type="component" value="Chromosome 10"/>
</dbReference>
<dbReference type="AlphaFoldDB" id="A0A9J5X2D5"/>
<reference evidence="1 2" key="1">
    <citation type="submission" date="2020-09" db="EMBL/GenBank/DDBJ databases">
        <title>De no assembly of potato wild relative species, Solanum commersonii.</title>
        <authorList>
            <person name="Cho K."/>
        </authorList>
    </citation>
    <scope>NUCLEOTIDE SEQUENCE [LARGE SCALE GENOMIC DNA]</scope>
    <source>
        <strain evidence="1">LZ3.2</strain>
        <tissue evidence="1">Leaf</tissue>
    </source>
</reference>
<evidence type="ECO:0000313" key="1">
    <source>
        <dbReference type="EMBL" id="KAG5581460.1"/>
    </source>
</evidence>
<accession>A0A9J5X2D5</accession>
<keyword evidence="2" id="KW-1185">Reference proteome</keyword>
<dbReference type="InterPro" id="IPR036691">
    <property type="entry name" value="Endo/exonu/phosph_ase_sf"/>
</dbReference>
<dbReference type="OrthoDB" id="1746429at2759"/>
<organism evidence="1 2">
    <name type="scientific">Solanum commersonii</name>
    <name type="common">Commerson's wild potato</name>
    <name type="synonym">Commerson's nightshade</name>
    <dbReference type="NCBI Taxonomy" id="4109"/>
    <lineage>
        <taxon>Eukaryota</taxon>
        <taxon>Viridiplantae</taxon>
        <taxon>Streptophyta</taxon>
        <taxon>Embryophyta</taxon>
        <taxon>Tracheophyta</taxon>
        <taxon>Spermatophyta</taxon>
        <taxon>Magnoliopsida</taxon>
        <taxon>eudicotyledons</taxon>
        <taxon>Gunneridae</taxon>
        <taxon>Pentapetalae</taxon>
        <taxon>asterids</taxon>
        <taxon>lamiids</taxon>
        <taxon>Solanales</taxon>
        <taxon>Solanaceae</taxon>
        <taxon>Solanoideae</taxon>
        <taxon>Solaneae</taxon>
        <taxon>Solanum</taxon>
    </lineage>
</organism>
<dbReference type="EMBL" id="JACXVP010000010">
    <property type="protein sequence ID" value="KAG5581460.1"/>
    <property type="molecule type" value="Genomic_DNA"/>
</dbReference>
<comment type="caution">
    <text evidence="1">The sequence shown here is derived from an EMBL/GenBank/DDBJ whole genome shotgun (WGS) entry which is preliminary data.</text>
</comment>
<name>A0A9J5X2D5_SOLCO</name>